<protein>
    <recommendedName>
        <fullName evidence="2">Putative snRNP Sm-like protein</fullName>
    </recommendedName>
</protein>
<dbReference type="PANTHER" id="PTHR10553:SF5">
    <property type="entry name" value="U6 SNRNA-ASSOCIATED SM-LIKE PROTEIN LSM7"/>
    <property type="match status" value="1"/>
</dbReference>
<comment type="similarity">
    <text evidence="1">Belongs to the snRNP Sm proteins family.</text>
</comment>
<dbReference type="Pfam" id="PF01423">
    <property type="entry name" value="LSM"/>
    <property type="match status" value="1"/>
</dbReference>
<feature type="domain" description="Sm" evidence="4">
    <location>
        <begin position="5"/>
        <end position="76"/>
    </location>
</feature>
<dbReference type="PROSITE" id="PS52002">
    <property type="entry name" value="SM"/>
    <property type="match status" value="1"/>
</dbReference>
<evidence type="ECO:0000313" key="6">
    <source>
        <dbReference type="Proteomes" id="UP000646946"/>
    </source>
</evidence>
<dbReference type="AlphaFoldDB" id="A0A832XM49"/>
<dbReference type="Proteomes" id="UP000646946">
    <property type="component" value="Unassembled WGS sequence"/>
</dbReference>
<proteinExistence type="inferred from homology"/>
<dbReference type="GO" id="GO:0003723">
    <property type="term" value="F:RNA binding"/>
    <property type="evidence" value="ECO:0007669"/>
    <property type="project" value="InterPro"/>
</dbReference>
<name>A0A832XM49_9ARCH</name>
<reference evidence="5 6" key="1">
    <citation type="journal article" name="Nat. Commun.">
        <title>Undinarchaeota illuminate DPANN phylogeny and the impact of gene transfer on archaeal evolution.</title>
        <authorList>
            <person name="Dombrowski N."/>
            <person name="Williams T.A."/>
            <person name="Sun J."/>
            <person name="Woodcroft B.J."/>
            <person name="Lee J.H."/>
            <person name="Minh B.Q."/>
            <person name="Rinke C."/>
            <person name="Spang A."/>
        </authorList>
    </citation>
    <scope>NUCLEOTIDE SEQUENCE [LARGE SCALE GENOMIC DNA]</scope>
    <source>
        <strain evidence="5">MAG_bin1129</strain>
    </source>
</reference>
<dbReference type="Gene3D" id="2.30.30.100">
    <property type="match status" value="1"/>
</dbReference>
<keyword evidence="6" id="KW-1185">Reference proteome</keyword>
<organism evidence="5 6">
    <name type="scientific">Candidatus Naiadarchaeum limnaeum</name>
    <dbReference type="NCBI Taxonomy" id="2756139"/>
    <lineage>
        <taxon>Archaea</taxon>
        <taxon>Candidatus Undinarchaeota</taxon>
        <taxon>Candidatus Undinarchaeia</taxon>
        <taxon>Candidatus Naiadarchaeales</taxon>
        <taxon>Candidatus Naiadarchaeaceae</taxon>
        <taxon>Candidatus Naiadarchaeum</taxon>
    </lineage>
</organism>
<accession>A0A832XM49</accession>
<evidence type="ECO:0000313" key="5">
    <source>
        <dbReference type="EMBL" id="HIK00743.1"/>
    </source>
</evidence>
<dbReference type="InterPro" id="IPR001163">
    <property type="entry name" value="Sm_dom_euk/arc"/>
</dbReference>
<comment type="caution">
    <text evidence="5">The sequence shown here is derived from an EMBL/GenBank/DDBJ whole genome shotgun (WGS) entry which is preliminary data.</text>
</comment>
<dbReference type="GO" id="GO:1990904">
    <property type="term" value="C:ribonucleoprotein complex"/>
    <property type="evidence" value="ECO:0007669"/>
    <property type="project" value="UniProtKB-KW"/>
</dbReference>
<evidence type="ECO:0000256" key="3">
    <source>
        <dbReference type="ARBA" id="ARBA00023274"/>
    </source>
</evidence>
<dbReference type="CDD" id="cd01731">
    <property type="entry name" value="archaeal_Sm1"/>
    <property type="match status" value="1"/>
</dbReference>
<dbReference type="InterPro" id="IPR044641">
    <property type="entry name" value="Lsm7/SmG-like"/>
</dbReference>
<evidence type="ECO:0000259" key="4">
    <source>
        <dbReference type="PROSITE" id="PS52002"/>
    </source>
</evidence>
<dbReference type="InterPro" id="IPR022901">
    <property type="entry name" value="snRNP_Sm-like_arc"/>
</dbReference>
<dbReference type="SMART" id="SM00651">
    <property type="entry name" value="Sm"/>
    <property type="match status" value="1"/>
</dbReference>
<dbReference type="EMBL" id="DVAB01000037">
    <property type="protein sequence ID" value="HIK00743.1"/>
    <property type="molecule type" value="Genomic_DNA"/>
</dbReference>
<gene>
    <name evidence="5" type="ORF">H1016_04335</name>
</gene>
<sequence length="77" mass="8497">MTNTRPFDSLNESIGSTVILRLKDGQEVRGTLKAFDVHMNIVLEDAEEVTDSNTKRYGTVIVRGDNIIFVSPAGKSK</sequence>
<dbReference type="InterPro" id="IPR047575">
    <property type="entry name" value="Sm"/>
</dbReference>
<dbReference type="PANTHER" id="PTHR10553">
    <property type="entry name" value="SMALL NUCLEAR RIBONUCLEOPROTEIN"/>
    <property type="match status" value="1"/>
</dbReference>
<keyword evidence="3 5" id="KW-0687">Ribonucleoprotein</keyword>
<evidence type="ECO:0000256" key="2">
    <source>
        <dbReference type="ARBA" id="ARBA00021121"/>
    </source>
</evidence>
<evidence type="ECO:0000256" key="1">
    <source>
        <dbReference type="ARBA" id="ARBA00006850"/>
    </source>
</evidence>
<dbReference type="InterPro" id="IPR010920">
    <property type="entry name" value="LSM_dom_sf"/>
</dbReference>
<dbReference type="SUPFAM" id="SSF50182">
    <property type="entry name" value="Sm-like ribonucleoproteins"/>
    <property type="match status" value="1"/>
</dbReference>